<gene>
    <name evidence="1" type="ORF">HCJ59_12760</name>
</gene>
<sequence length="182" mass="20755">MHNYNLEPAIINFKIENGTELENMDANDFTTQGSNRMDIRVTITLAGLSQMHIPTGSSDKKFVEVDKIWTPFKLIIFLTKHSNESTAVVSDITFQLEESDLLEDQKTFSFLFSLYPDVTEELDINSNFIDNYYTVDVLTYNTLGYPYSIPFEHEPTLEQVLDSSQVLISTKIPFVVGVEHGK</sequence>
<evidence type="ECO:0000313" key="2">
    <source>
        <dbReference type="Proteomes" id="UP000587800"/>
    </source>
</evidence>
<accession>A0ABR6SZ13</accession>
<name>A0ABR6SZ13_9LIST</name>
<proteinExistence type="predicted"/>
<evidence type="ECO:0000313" key="1">
    <source>
        <dbReference type="EMBL" id="MBC1510755.1"/>
    </source>
</evidence>
<keyword evidence="2" id="KW-1185">Reference proteome</keyword>
<dbReference type="RefSeq" id="WP_185395731.1">
    <property type="nucleotide sequence ID" value="NZ_JAASTZ010000015.1"/>
</dbReference>
<dbReference type="Proteomes" id="UP000587800">
    <property type="component" value="Unassembled WGS sequence"/>
</dbReference>
<organism evidence="1 2">
    <name type="scientific">Listeria immobilis</name>
    <dbReference type="NCBI Taxonomy" id="2713502"/>
    <lineage>
        <taxon>Bacteria</taxon>
        <taxon>Bacillati</taxon>
        <taxon>Bacillota</taxon>
        <taxon>Bacilli</taxon>
        <taxon>Bacillales</taxon>
        <taxon>Listeriaceae</taxon>
        <taxon>Listeria</taxon>
    </lineage>
</organism>
<comment type="caution">
    <text evidence="1">The sequence shown here is derived from an EMBL/GenBank/DDBJ whole genome shotgun (WGS) entry which is preliminary data.</text>
</comment>
<protein>
    <submittedName>
        <fullName evidence="1">Uncharacterized protein</fullName>
    </submittedName>
</protein>
<dbReference type="EMBL" id="JAASUB010000015">
    <property type="protein sequence ID" value="MBC1510755.1"/>
    <property type="molecule type" value="Genomic_DNA"/>
</dbReference>
<reference evidence="1 2" key="1">
    <citation type="submission" date="2020-03" db="EMBL/GenBank/DDBJ databases">
        <title>Soil Listeria distribution.</title>
        <authorList>
            <person name="Liao J."/>
            <person name="Wiedmann M."/>
        </authorList>
    </citation>
    <scope>NUCLEOTIDE SEQUENCE [LARGE SCALE GENOMIC DNA]</scope>
    <source>
        <strain evidence="1 2">FSL L7-1515</strain>
    </source>
</reference>